<evidence type="ECO:0000313" key="2">
    <source>
        <dbReference type="EMBL" id="EYC10495.1"/>
    </source>
</evidence>
<dbReference type="AlphaFoldDB" id="A0A016U5S4"/>
<keyword evidence="1" id="KW-1133">Transmembrane helix</keyword>
<evidence type="ECO:0000313" key="3">
    <source>
        <dbReference type="Proteomes" id="UP000024635"/>
    </source>
</evidence>
<sequence>MISYRTDIHRLHSQRCGWMADWIVTQTRRQRLEATLQVYTAKVDTPTRKALVPLSRNAFLTLQGTVTTCATIRIAVIISFNIHRMLLIIRPNKLQLFYMIMVPITICGSAVRVYANFVSGINLLSFAVEECLLSLEIVSTLTCFYLTRQYFKKHGCSERVKKMQDKMSKGLLLQLLIEVILNVGNSLAFLGEYLLYKRIFDLVNGKAIVIFNMVVFMTLMWQPVIMGVLIRWIVSGLFTSEQERRTTN</sequence>
<accession>A0A016U5S4</accession>
<keyword evidence="1" id="KW-0472">Membrane</keyword>
<gene>
    <name evidence="2" type="primary">Acey_s0055.g2585</name>
    <name evidence="2" type="ORF">Y032_0055g2585</name>
</gene>
<feature type="transmembrane region" description="Helical" evidence="1">
    <location>
        <begin position="171"/>
        <end position="196"/>
    </location>
</feature>
<proteinExistence type="predicted"/>
<feature type="transmembrane region" description="Helical" evidence="1">
    <location>
        <begin position="208"/>
        <end position="234"/>
    </location>
</feature>
<protein>
    <recommendedName>
        <fullName evidence="4">7TM GPCR serpentine receptor class x (Srx) domain-containing protein</fullName>
    </recommendedName>
</protein>
<reference evidence="3" key="1">
    <citation type="journal article" date="2015" name="Nat. Genet.">
        <title>The genome and transcriptome of the zoonotic hookworm Ancylostoma ceylanicum identify infection-specific gene families.</title>
        <authorList>
            <person name="Schwarz E.M."/>
            <person name="Hu Y."/>
            <person name="Antoshechkin I."/>
            <person name="Miller M.M."/>
            <person name="Sternberg P.W."/>
            <person name="Aroian R.V."/>
        </authorList>
    </citation>
    <scope>NUCLEOTIDE SEQUENCE</scope>
    <source>
        <strain evidence="3">HY135</strain>
    </source>
</reference>
<evidence type="ECO:0000256" key="1">
    <source>
        <dbReference type="SAM" id="Phobius"/>
    </source>
</evidence>
<feature type="transmembrane region" description="Helical" evidence="1">
    <location>
        <begin position="94"/>
        <end position="115"/>
    </location>
</feature>
<dbReference type="EMBL" id="JARK01001391">
    <property type="protein sequence ID" value="EYC10495.1"/>
    <property type="molecule type" value="Genomic_DNA"/>
</dbReference>
<organism evidence="2 3">
    <name type="scientific">Ancylostoma ceylanicum</name>
    <dbReference type="NCBI Taxonomy" id="53326"/>
    <lineage>
        <taxon>Eukaryota</taxon>
        <taxon>Metazoa</taxon>
        <taxon>Ecdysozoa</taxon>
        <taxon>Nematoda</taxon>
        <taxon>Chromadorea</taxon>
        <taxon>Rhabditida</taxon>
        <taxon>Rhabditina</taxon>
        <taxon>Rhabditomorpha</taxon>
        <taxon>Strongyloidea</taxon>
        <taxon>Ancylostomatidae</taxon>
        <taxon>Ancylostomatinae</taxon>
        <taxon>Ancylostoma</taxon>
    </lineage>
</organism>
<comment type="caution">
    <text evidence="2">The sequence shown here is derived from an EMBL/GenBank/DDBJ whole genome shotgun (WGS) entry which is preliminary data.</text>
</comment>
<keyword evidence="1" id="KW-0812">Transmembrane</keyword>
<name>A0A016U5S4_9BILA</name>
<dbReference type="Proteomes" id="UP000024635">
    <property type="component" value="Unassembled WGS sequence"/>
</dbReference>
<keyword evidence="3" id="KW-1185">Reference proteome</keyword>
<dbReference type="OrthoDB" id="5805314at2759"/>
<evidence type="ECO:0008006" key="4">
    <source>
        <dbReference type="Google" id="ProtNLM"/>
    </source>
</evidence>